<dbReference type="Proteomes" id="UP000682204">
    <property type="component" value="Chromosome"/>
</dbReference>
<evidence type="ECO:0000313" key="1">
    <source>
        <dbReference type="EMBL" id="QVL36200.1"/>
    </source>
</evidence>
<name>A0ACD1DVV3_9BACT</name>
<reference evidence="1" key="1">
    <citation type="submission" date="2021-05" db="EMBL/GenBank/DDBJ databases">
        <title>An isolated secondary fermenter in methanogenic hydrocarbon-degrading communities.</title>
        <authorList>
            <person name="Liu Y.-F."/>
            <person name="Liu Z.-l."/>
        </authorList>
    </citation>
    <scope>NUCLEOTIDE SEQUENCE</scope>
    <source>
        <strain evidence="1">L-13</strain>
    </source>
</reference>
<sequence>MKRRGGISRPVLWRLSLMTLVALIFLFFLSDIPPSFRSVSLRTVALLLFCVACLGGRGDLDRLSEIDREKERFSLFRIPERLHRLRRGKGSTPDFESFSSVFEPLRRKERAPSREEREPLQERERRRDS</sequence>
<gene>
    <name evidence="1" type="ORF">KIH16_13910</name>
</gene>
<protein>
    <submittedName>
        <fullName evidence="1">Uncharacterized protein</fullName>
    </submittedName>
</protein>
<dbReference type="EMBL" id="CP074691">
    <property type="protein sequence ID" value="QVL36200.1"/>
    <property type="molecule type" value="Genomic_DNA"/>
</dbReference>
<evidence type="ECO:0000313" key="2">
    <source>
        <dbReference type="Proteomes" id="UP000682204"/>
    </source>
</evidence>
<organism evidence="1 2">
    <name type="scientific">Aminirod propionatiphilus</name>
    <dbReference type="NCBI Taxonomy" id="3415223"/>
    <lineage>
        <taxon>Bacteria</taxon>
        <taxon>Thermotogati</taxon>
        <taxon>Synergistota</taxon>
        <taxon>Synergistia</taxon>
        <taxon>Synergistales</taxon>
        <taxon>Aminiphilaceae</taxon>
        <taxon>Aminirod</taxon>
    </lineage>
</organism>
<accession>A0ACD1DVV3</accession>
<keyword evidence="2" id="KW-1185">Reference proteome</keyword>
<proteinExistence type="predicted"/>